<proteinExistence type="predicted"/>
<dbReference type="InterPro" id="IPR010037">
    <property type="entry name" value="FkbH_domain"/>
</dbReference>
<dbReference type="InterPro" id="IPR049369">
    <property type="entry name" value="BF1531-like_N"/>
</dbReference>
<dbReference type="InterPro" id="IPR023214">
    <property type="entry name" value="HAD_sf"/>
</dbReference>
<dbReference type="Gene3D" id="3.40.50.1000">
    <property type="entry name" value="HAD superfamily/HAD-like"/>
    <property type="match status" value="1"/>
</dbReference>
<dbReference type="GO" id="GO:0016787">
    <property type="term" value="F:hydrolase activity"/>
    <property type="evidence" value="ECO:0007669"/>
    <property type="project" value="UniProtKB-KW"/>
</dbReference>
<name>A0ABS1IXL5_9FIRM</name>
<dbReference type="InterPro" id="IPR036412">
    <property type="entry name" value="HAD-like_sf"/>
</dbReference>
<dbReference type="SUPFAM" id="SSF56784">
    <property type="entry name" value="HAD-like"/>
    <property type="match status" value="1"/>
</dbReference>
<protein>
    <submittedName>
        <fullName evidence="2">HAD family hydrolase</fullName>
    </submittedName>
</protein>
<sequence length="593" mass="68740">MKELTYPFDENYILSKKKKIKKELLEAGTGFTDTRIAILGGSTTNDIKLVMELFLLDYGIKPSFYESEYNRYYQDAVFPNEELESFAPKIIYIHTTNRNITDYPKISDSPETIDELIKSEMLKFTSMWEKLEEKYHCPIIQNNFEMPLYRLMGNKEASDIHGKINFINRLNEEFYKYAREHDNFYICDINYISADYGLKKWQEPFYWYMYKYALNVAAIPYLSYNVANIIKSLLGKNKKGFVLDLDNTLWGGIVGDDGVDNLEIGPEESGGQVYTEFQSYIKEHKDLGLVLNVASKNEEENAIAGLNHPDGVLKPDDFIEIRANWEPKDRNFAAIAESLTLLPESLVFVDDNPAERAIVAGNLKGVRAPEIGEAHNYIQTLDRSGFFEVTNLSKDDLSRNEMYKENVKRAKLQASFENYEDYLISLEMVGTIKRFEPIYTARISQLSNKSNQFNLTTKRYTQTEIEEVMEDEAYIPLYGKLVDKFGDNGVVSIVIGHIVGEVCHIDLWLMSCRVLKRDMEFAMMDELVRLCKEKGVKQIKGYYYPTAKNNMVRDFYELQGFTKVSEDENGNTEWIFDITDDYKNKNNVITLQY</sequence>
<dbReference type="RefSeq" id="WP_208428194.1">
    <property type="nucleotide sequence ID" value="NZ_JAEPRJ010000001.1"/>
</dbReference>
<evidence type="ECO:0000259" key="1">
    <source>
        <dbReference type="Pfam" id="PF21211"/>
    </source>
</evidence>
<gene>
    <name evidence="2" type="ORF">JJN12_02380</name>
</gene>
<reference evidence="2 3" key="1">
    <citation type="submission" date="2021-01" db="EMBL/GenBank/DDBJ databases">
        <title>Isolation and description of Catonella massiliensis sp. nov., a novel Catonella species, isolated from a stable periodontitis subject.</title>
        <authorList>
            <person name="Antezack A."/>
            <person name="Boxberger M."/>
            <person name="La Scola B."/>
            <person name="Monnet-Corti V."/>
        </authorList>
    </citation>
    <scope>NUCLEOTIDE SEQUENCE [LARGE SCALE GENOMIC DNA]</scope>
    <source>
        <strain evidence="2 3">Marseille-Q4567</strain>
    </source>
</reference>
<dbReference type="NCBIfam" id="TIGR01681">
    <property type="entry name" value="HAD-SF-IIIC"/>
    <property type="match status" value="1"/>
</dbReference>
<keyword evidence="2" id="KW-0378">Hydrolase</keyword>
<accession>A0ABS1IXL5</accession>
<evidence type="ECO:0000313" key="2">
    <source>
        <dbReference type="EMBL" id="MBK5896634.1"/>
    </source>
</evidence>
<dbReference type="Pfam" id="PF21211">
    <property type="entry name" value="FkbH_N"/>
    <property type="match status" value="1"/>
</dbReference>
<comment type="caution">
    <text evidence="2">The sequence shown here is derived from an EMBL/GenBank/DDBJ whole genome shotgun (WGS) entry which is preliminary data.</text>
</comment>
<evidence type="ECO:0000313" key="3">
    <source>
        <dbReference type="Proteomes" id="UP000604730"/>
    </source>
</evidence>
<dbReference type="InterPro" id="IPR036514">
    <property type="entry name" value="SGNH_hydro_sf"/>
</dbReference>
<keyword evidence="3" id="KW-1185">Reference proteome</keyword>
<dbReference type="NCBIfam" id="TIGR01686">
    <property type="entry name" value="FkbH"/>
    <property type="match status" value="1"/>
</dbReference>
<dbReference type="InterPro" id="IPR010033">
    <property type="entry name" value="HAD_SF_ppase_IIIC"/>
</dbReference>
<feature type="domain" description="BF1531-like N-terminal" evidence="1">
    <location>
        <begin position="35"/>
        <end position="231"/>
    </location>
</feature>
<dbReference type="Proteomes" id="UP000604730">
    <property type="component" value="Unassembled WGS sequence"/>
</dbReference>
<organism evidence="2 3">
    <name type="scientific">Catonella massiliensis</name>
    <dbReference type="NCBI Taxonomy" id="2799636"/>
    <lineage>
        <taxon>Bacteria</taxon>
        <taxon>Bacillati</taxon>
        <taxon>Bacillota</taxon>
        <taxon>Clostridia</taxon>
        <taxon>Lachnospirales</taxon>
        <taxon>Lachnospiraceae</taxon>
        <taxon>Catonella</taxon>
    </lineage>
</organism>
<dbReference type="Gene3D" id="3.40.50.1110">
    <property type="entry name" value="SGNH hydrolase"/>
    <property type="match status" value="1"/>
</dbReference>
<dbReference type="EMBL" id="JAEPRJ010000001">
    <property type="protein sequence ID" value="MBK5896634.1"/>
    <property type="molecule type" value="Genomic_DNA"/>
</dbReference>